<gene>
    <name evidence="2" type="ORF">NDU88_008428</name>
</gene>
<evidence type="ECO:0000256" key="1">
    <source>
        <dbReference type="SAM" id="MobiDB-lite"/>
    </source>
</evidence>
<sequence>MVTWERYRTQRTRTSGTRRVNRGQTRRTRLNATERKEVDGERNQDERRAVPGGEKTETNLSEAPEQRRRGSCHDPGGSWLAKEDEELGTGAKNHICLIKIPVELETHP</sequence>
<feature type="region of interest" description="Disordered" evidence="1">
    <location>
        <begin position="1"/>
        <end position="92"/>
    </location>
</feature>
<feature type="compositionally biased region" description="Basic and acidic residues" evidence="1">
    <location>
        <begin position="32"/>
        <end position="57"/>
    </location>
</feature>
<evidence type="ECO:0000313" key="3">
    <source>
        <dbReference type="Proteomes" id="UP001066276"/>
    </source>
</evidence>
<name>A0AAV7QNI6_PLEWA</name>
<organism evidence="2 3">
    <name type="scientific">Pleurodeles waltl</name>
    <name type="common">Iberian ribbed newt</name>
    <dbReference type="NCBI Taxonomy" id="8319"/>
    <lineage>
        <taxon>Eukaryota</taxon>
        <taxon>Metazoa</taxon>
        <taxon>Chordata</taxon>
        <taxon>Craniata</taxon>
        <taxon>Vertebrata</taxon>
        <taxon>Euteleostomi</taxon>
        <taxon>Amphibia</taxon>
        <taxon>Batrachia</taxon>
        <taxon>Caudata</taxon>
        <taxon>Salamandroidea</taxon>
        <taxon>Salamandridae</taxon>
        <taxon>Pleurodelinae</taxon>
        <taxon>Pleurodeles</taxon>
    </lineage>
</organism>
<reference evidence="2" key="1">
    <citation type="journal article" date="2022" name="bioRxiv">
        <title>Sequencing and chromosome-scale assembly of the giantPleurodeles waltlgenome.</title>
        <authorList>
            <person name="Brown T."/>
            <person name="Elewa A."/>
            <person name="Iarovenko S."/>
            <person name="Subramanian E."/>
            <person name="Araus A.J."/>
            <person name="Petzold A."/>
            <person name="Susuki M."/>
            <person name="Suzuki K.-i.T."/>
            <person name="Hayashi T."/>
            <person name="Toyoda A."/>
            <person name="Oliveira C."/>
            <person name="Osipova E."/>
            <person name="Leigh N.D."/>
            <person name="Simon A."/>
            <person name="Yun M.H."/>
        </authorList>
    </citation>
    <scope>NUCLEOTIDE SEQUENCE</scope>
    <source>
        <strain evidence="2">20211129_DDA</strain>
        <tissue evidence="2">Liver</tissue>
    </source>
</reference>
<comment type="caution">
    <text evidence="2">The sequence shown here is derived from an EMBL/GenBank/DDBJ whole genome shotgun (WGS) entry which is preliminary data.</text>
</comment>
<accession>A0AAV7QNI6</accession>
<protein>
    <submittedName>
        <fullName evidence="2">Uncharacterized protein</fullName>
    </submittedName>
</protein>
<dbReference type="Proteomes" id="UP001066276">
    <property type="component" value="Chromosome 6"/>
</dbReference>
<feature type="compositionally biased region" description="Basic residues" evidence="1">
    <location>
        <begin position="19"/>
        <end position="29"/>
    </location>
</feature>
<evidence type="ECO:0000313" key="2">
    <source>
        <dbReference type="EMBL" id="KAJ1142101.1"/>
    </source>
</evidence>
<proteinExistence type="predicted"/>
<dbReference type="EMBL" id="JANPWB010000010">
    <property type="protein sequence ID" value="KAJ1142101.1"/>
    <property type="molecule type" value="Genomic_DNA"/>
</dbReference>
<dbReference type="AlphaFoldDB" id="A0AAV7QNI6"/>
<keyword evidence="3" id="KW-1185">Reference proteome</keyword>